<dbReference type="Proteomes" id="UP001386955">
    <property type="component" value="Unassembled WGS sequence"/>
</dbReference>
<organism evidence="2 3">
    <name type="scientific">Psophocarpus tetragonolobus</name>
    <name type="common">Winged bean</name>
    <name type="synonym">Dolichos tetragonolobus</name>
    <dbReference type="NCBI Taxonomy" id="3891"/>
    <lineage>
        <taxon>Eukaryota</taxon>
        <taxon>Viridiplantae</taxon>
        <taxon>Streptophyta</taxon>
        <taxon>Embryophyta</taxon>
        <taxon>Tracheophyta</taxon>
        <taxon>Spermatophyta</taxon>
        <taxon>Magnoliopsida</taxon>
        <taxon>eudicotyledons</taxon>
        <taxon>Gunneridae</taxon>
        <taxon>Pentapetalae</taxon>
        <taxon>rosids</taxon>
        <taxon>fabids</taxon>
        <taxon>Fabales</taxon>
        <taxon>Fabaceae</taxon>
        <taxon>Papilionoideae</taxon>
        <taxon>50 kb inversion clade</taxon>
        <taxon>NPAAA clade</taxon>
        <taxon>indigoferoid/millettioid clade</taxon>
        <taxon>Phaseoleae</taxon>
        <taxon>Psophocarpus</taxon>
    </lineage>
</organism>
<name>A0AAN9SK35_PSOTE</name>
<gene>
    <name evidence="2" type="ORF">VNO78_10631</name>
</gene>
<evidence type="ECO:0000256" key="1">
    <source>
        <dbReference type="SAM" id="MobiDB-lite"/>
    </source>
</evidence>
<feature type="region of interest" description="Disordered" evidence="1">
    <location>
        <begin position="108"/>
        <end position="127"/>
    </location>
</feature>
<proteinExistence type="predicted"/>
<accession>A0AAN9SK35</accession>
<keyword evidence="3" id="KW-1185">Reference proteome</keyword>
<dbReference type="EMBL" id="JAYMYS010000003">
    <property type="protein sequence ID" value="KAK7399449.1"/>
    <property type="molecule type" value="Genomic_DNA"/>
</dbReference>
<sequence length="469" mass="51203">MSRCSPHHHKCIVPVHQYKIHLTHAPILSTKYSPRTFTNDSLPFSFALVHVTECKKYSMLHEDLESAIAGSDYEGIKSIMAEWESALKDWLDGEVEATIASLAAEGTHEKRDLTDSGARNGMRYDDVDSQGPNKDAVVLWKLNSLGNMGPEEVAGRILTAFSKVQAHCLSSGGNELPHSTSVQLFPASSQVTHGLVNYILLAALRSLAAKLANTVNSVMANECPHLAAAFAAFGSMVLDGRVTSTHNMRVAACRNLDANANAMFQWYFKQNMSADLVNARLEPPNVGPLNSAVLSGELCMIQLVAHEGCEHGLEHHEPSEMRTIQSVAYEGCEQIFENHDSRNVRMLDSLCQLSIEPECEVSLKEVTSVSQSQYNENVGAYEGEDSVLSVPIVCGVVGNRPCCNACGMEKNRRNTEVQAPIMNNGNDLYTVPIFELNALMVGGAGLMLGEMRILGDVVNILGENSQRDR</sequence>
<protein>
    <submittedName>
        <fullName evidence="2">Uncharacterized protein</fullName>
    </submittedName>
</protein>
<comment type="caution">
    <text evidence="2">The sequence shown here is derived from an EMBL/GenBank/DDBJ whole genome shotgun (WGS) entry which is preliminary data.</text>
</comment>
<evidence type="ECO:0000313" key="2">
    <source>
        <dbReference type="EMBL" id="KAK7399449.1"/>
    </source>
</evidence>
<reference evidence="2 3" key="1">
    <citation type="submission" date="2024-01" db="EMBL/GenBank/DDBJ databases">
        <title>The genomes of 5 underutilized Papilionoideae crops provide insights into root nodulation and disease resistanc.</title>
        <authorList>
            <person name="Jiang F."/>
        </authorList>
    </citation>
    <scope>NUCLEOTIDE SEQUENCE [LARGE SCALE GENOMIC DNA]</scope>
    <source>
        <strain evidence="2">DUOXIRENSHENG_FW03</strain>
        <tissue evidence="2">Leaves</tissue>
    </source>
</reference>
<dbReference type="AlphaFoldDB" id="A0AAN9SK35"/>
<evidence type="ECO:0000313" key="3">
    <source>
        <dbReference type="Proteomes" id="UP001386955"/>
    </source>
</evidence>